<accession>A0A177ARM5</accession>
<reference evidence="3 4" key="1">
    <citation type="submission" date="2016-04" db="EMBL/GenBank/DDBJ databases">
        <title>The genome of Intoshia linei affirms orthonectids as highly simplified spiralians.</title>
        <authorList>
            <person name="Mikhailov K.V."/>
            <person name="Slusarev G.S."/>
            <person name="Nikitin M.A."/>
            <person name="Logacheva M.D."/>
            <person name="Penin A."/>
            <person name="Aleoshin V."/>
            <person name="Panchin Y.V."/>
        </authorList>
    </citation>
    <scope>NUCLEOTIDE SEQUENCE [LARGE SCALE GENOMIC DNA]</scope>
    <source>
        <strain evidence="3">Intl2013</strain>
        <tissue evidence="3">Whole animal</tissue>
    </source>
</reference>
<dbReference type="InterPro" id="IPR009057">
    <property type="entry name" value="Homeodomain-like_sf"/>
</dbReference>
<dbReference type="Proteomes" id="UP000078046">
    <property type="component" value="Unassembled WGS sequence"/>
</dbReference>
<feature type="domain" description="SANT" evidence="2">
    <location>
        <begin position="408"/>
        <end position="437"/>
    </location>
</feature>
<evidence type="ECO:0000313" key="4">
    <source>
        <dbReference type="Proteomes" id="UP000078046"/>
    </source>
</evidence>
<protein>
    <recommendedName>
        <fullName evidence="2">SANT domain-containing protein</fullName>
    </recommendedName>
</protein>
<feature type="non-terminal residue" evidence="3">
    <location>
        <position position="437"/>
    </location>
</feature>
<dbReference type="InterPro" id="IPR017884">
    <property type="entry name" value="SANT_dom"/>
</dbReference>
<organism evidence="3 4">
    <name type="scientific">Intoshia linei</name>
    <dbReference type="NCBI Taxonomy" id="1819745"/>
    <lineage>
        <taxon>Eukaryota</taxon>
        <taxon>Metazoa</taxon>
        <taxon>Spiralia</taxon>
        <taxon>Lophotrochozoa</taxon>
        <taxon>Mesozoa</taxon>
        <taxon>Orthonectida</taxon>
        <taxon>Rhopaluridae</taxon>
        <taxon>Intoshia</taxon>
    </lineage>
</organism>
<feature type="region of interest" description="Disordered" evidence="1">
    <location>
        <begin position="310"/>
        <end position="338"/>
    </location>
</feature>
<dbReference type="OrthoDB" id="10258692at2759"/>
<evidence type="ECO:0000259" key="2">
    <source>
        <dbReference type="PROSITE" id="PS51293"/>
    </source>
</evidence>
<gene>
    <name evidence="3" type="ORF">A3Q56_07652</name>
</gene>
<dbReference type="EMBL" id="LWCA01001699">
    <property type="protein sequence ID" value="OAF64649.1"/>
    <property type="molecule type" value="Genomic_DNA"/>
</dbReference>
<dbReference type="PROSITE" id="PS51293">
    <property type="entry name" value="SANT"/>
    <property type="match status" value="1"/>
</dbReference>
<dbReference type="SUPFAM" id="SSF46689">
    <property type="entry name" value="Homeodomain-like"/>
    <property type="match status" value="1"/>
</dbReference>
<name>A0A177ARM5_9BILA</name>
<keyword evidence="4" id="KW-1185">Reference proteome</keyword>
<evidence type="ECO:0000256" key="1">
    <source>
        <dbReference type="SAM" id="MobiDB-lite"/>
    </source>
</evidence>
<dbReference type="Gene3D" id="1.10.10.60">
    <property type="entry name" value="Homeodomain-like"/>
    <property type="match status" value="1"/>
</dbReference>
<proteinExistence type="predicted"/>
<dbReference type="AlphaFoldDB" id="A0A177ARM5"/>
<sequence length="437" mass="51113">MNEKNTHHMINEGSENDNCMNLSNMKEYTNQAKFEDMSGLPIEKYCFSNINYNSPTVEIFSELAKIQKCIEECTDIRKNLKIEQFENIQQIKELDKKYESMYTAPDVVGSLYHDDMFRALYQENRNKSRLNVPIYYKMVKSSDMSNNMNSLYINSGHCFKYFTILNSIKKYSNKLADLTSSDFSTRCTINVNQFTKLAEENIENTFPLVRSILATKLKKQLLRRKQCLSDYQSKYCKLAAQWQHGIKLNENNSRKRLKELKQRDLYERVFPELRGIRQDVLRLNRADNAFSHKKFSKTLQSQCNQNKVTLRSTQTVSMRSNDSFSSGSNSTNNNNQHSSNVANFYDSLLLMSYNKKSINDYRNSAANVPPAFKSKYCKFWTNYGFLKNKQCVKDPSENFNYSNNDLQWSPKEKKTFLDGIAQFGKSFEPIKNKLPHK</sequence>
<comment type="caution">
    <text evidence="3">The sequence shown here is derived from an EMBL/GenBank/DDBJ whole genome shotgun (WGS) entry which is preliminary data.</text>
</comment>
<evidence type="ECO:0000313" key="3">
    <source>
        <dbReference type="EMBL" id="OAF64649.1"/>
    </source>
</evidence>
<feature type="compositionally biased region" description="Low complexity" evidence="1">
    <location>
        <begin position="317"/>
        <end position="338"/>
    </location>
</feature>